<sequence length="91" mass="10014">MPLPDLTTPHPPEVAQDAFSRPHLSSQICQHLDAVQSLSPRRLNKHIFLFRSDSVCDASKYPKAIDTSVIPTGTAEVFKSRSVVYLNPGKG</sequence>
<dbReference type="Proteomes" id="UP000008177">
    <property type="component" value="Unplaced contigs"/>
</dbReference>
<proteinExistence type="predicted"/>
<name>G2YST0_BOTF4</name>
<gene>
    <name evidence="2" type="ORF">BofuT4_uP127260.1</name>
</gene>
<accession>G2YST0</accession>
<evidence type="ECO:0000313" key="3">
    <source>
        <dbReference type="Proteomes" id="UP000008177"/>
    </source>
</evidence>
<dbReference type="HOGENOM" id="CLU_2426769_0_0_1"/>
<reference evidence="3" key="1">
    <citation type="journal article" date="2011" name="PLoS Genet.">
        <title>Genomic analysis of the necrotrophic fungal pathogens Sclerotinia sclerotiorum and Botrytis cinerea.</title>
        <authorList>
            <person name="Amselem J."/>
            <person name="Cuomo C.A."/>
            <person name="van Kan J.A."/>
            <person name="Viaud M."/>
            <person name="Benito E.P."/>
            <person name="Couloux A."/>
            <person name="Coutinho P.M."/>
            <person name="de Vries R.P."/>
            <person name="Dyer P.S."/>
            <person name="Fillinger S."/>
            <person name="Fournier E."/>
            <person name="Gout L."/>
            <person name="Hahn M."/>
            <person name="Kohn L."/>
            <person name="Lapalu N."/>
            <person name="Plummer K.M."/>
            <person name="Pradier J.M."/>
            <person name="Quevillon E."/>
            <person name="Sharon A."/>
            <person name="Simon A."/>
            <person name="ten Have A."/>
            <person name="Tudzynski B."/>
            <person name="Tudzynski P."/>
            <person name="Wincker P."/>
            <person name="Andrew M."/>
            <person name="Anthouard V."/>
            <person name="Beever R.E."/>
            <person name="Beffa R."/>
            <person name="Benoit I."/>
            <person name="Bouzid O."/>
            <person name="Brault B."/>
            <person name="Chen Z."/>
            <person name="Choquer M."/>
            <person name="Collemare J."/>
            <person name="Cotton P."/>
            <person name="Danchin E.G."/>
            <person name="Da Silva C."/>
            <person name="Gautier A."/>
            <person name="Giraud C."/>
            <person name="Giraud T."/>
            <person name="Gonzalez C."/>
            <person name="Grossetete S."/>
            <person name="Guldener U."/>
            <person name="Henrissat B."/>
            <person name="Howlett B.J."/>
            <person name="Kodira C."/>
            <person name="Kretschmer M."/>
            <person name="Lappartient A."/>
            <person name="Leroch M."/>
            <person name="Levis C."/>
            <person name="Mauceli E."/>
            <person name="Neuveglise C."/>
            <person name="Oeser B."/>
            <person name="Pearson M."/>
            <person name="Poulain J."/>
            <person name="Poussereau N."/>
            <person name="Quesneville H."/>
            <person name="Rascle C."/>
            <person name="Schumacher J."/>
            <person name="Segurens B."/>
            <person name="Sexton A."/>
            <person name="Silva E."/>
            <person name="Sirven C."/>
            <person name="Soanes D.M."/>
            <person name="Talbot N.J."/>
            <person name="Templeton M."/>
            <person name="Yandava C."/>
            <person name="Yarden O."/>
            <person name="Zeng Q."/>
            <person name="Rollins J.A."/>
            <person name="Lebrun M.H."/>
            <person name="Dickman M."/>
        </authorList>
    </citation>
    <scope>NUCLEOTIDE SEQUENCE [LARGE SCALE GENOMIC DNA]</scope>
    <source>
        <strain evidence="3">T4</strain>
    </source>
</reference>
<dbReference type="InParanoid" id="G2YST0"/>
<dbReference type="EMBL" id="FQ790351">
    <property type="protein sequence ID" value="CCD54678.1"/>
    <property type="molecule type" value="Genomic_DNA"/>
</dbReference>
<dbReference type="AlphaFoldDB" id="G2YST0"/>
<feature type="region of interest" description="Disordered" evidence="1">
    <location>
        <begin position="1"/>
        <end position="20"/>
    </location>
</feature>
<evidence type="ECO:0000313" key="2">
    <source>
        <dbReference type="EMBL" id="CCD54678.1"/>
    </source>
</evidence>
<protein>
    <submittedName>
        <fullName evidence="2">Uncharacterized protein</fullName>
    </submittedName>
</protein>
<organism evidence="2 3">
    <name type="scientific">Botryotinia fuckeliana (strain T4)</name>
    <name type="common">Noble rot fungus</name>
    <name type="synonym">Botrytis cinerea</name>
    <dbReference type="NCBI Taxonomy" id="999810"/>
    <lineage>
        <taxon>Eukaryota</taxon>
        <taxon>Fungi</taxon>
        <taxon>Dikarya</taxon>
        <taxon>Ascomycota</taxon>
        <taxon>Pezizomycotina</taxon>
        <taxon>Leotiomycetes</taxon>
        <taxon>Helotiales</taxon>
        <taxon>Sclerotiniaceae</taxon>
        <taxon>Botrytis</taxon>
    </lineage>
</organism>
<evidence type="ECO:0000256" key="1">
    <source>
        <dbReference type="SAM" id="MobiDB-lite"/>
    </source>
</evidence>